<name>A0ABX5R4V5_9GAMM</name>
<dbReference type="Gene3D" id="3.30.420.380">
    <property type="match status" value="1"/>
</dbReference>
<dbReference type="SUPFAM" id="SSF53067">
    <property type="entry name" value="Actin-like ATPase domain"/>
    <property type="match status" value="2"/>
</dbReference>
<dbReference type="RefSeq" id="WP_129198101.1">
    <property type="nucleotide sequence ID" value="NZ_CP032487.1"/>
</dbReference>
<dbReference type="Pfam" id="PF05134">
    <property type="entry name" value="T2SSL"/>
    <property type="match status" value="1"/>
</dbReference>
<keyword evidence="1" id="KW-0812">Transmembrane</keyword>
<evidence type="ECO:0000313" key="3">
    <source>
        <dbReference type="EMBL" id="QAX80175.1"/>
    </source>
</evidence>
<feature type="transmembrane region" description="Helical" evidence="1">
    <location>
        <begin position="248"/>
        <end position="268"/>
    </location>
</feature>
<keyword evidence="4" id="KW-1185">Reference proteome</keyword>
<gene>
    <name evidence="3" type="ORF">D5F51_17485</name>
</gene>
<accession>A0ABX5R4V5</accession>
<proteinExistence type="predicted"/>
<dbReference type="Gene3D" id="3.30.420.370">
    <property type="match status" value="1"/>
</dbReference>
<dbReference type="Proteomes" id="UP000288804">
    <property type="component" value="Chromosome"/>
</dbReference>
<dbReference type="InterPro" id="IPR043129">
    <property type="entry name" value="ATPase_NBD"/>
</dbReference>
<dbReference type="InterPro" id="IPR024230">
    <property type="entry name" value="GspL_cyto_dom"/>
</dbReference>
<keyword evidence="1" id="KW-0472">Membrane</keyword>
<dbReference type="InterPro" id="IPR007812">
    <property type="entry name" value="T2SS_protein-GspL"/>
</dbReference>
<sequence>MNNSKSIGLLEGTLIIRFGSHVSDPIYWYTTTEEGKNRECGRIDNHAELNSISSFFHYDVKILVSSSFIIFRKIKLISQEVLNKECSIAFSMEPTIVSNIDGFHIVVLKSDNYFCYVTAVEHELMSLWLGWLEDVGIDTSIMIPDVLTLPFDGDNYFSIKLDNEWLTRDSEVSGFVLRDNIFKRLCLSSCFSGDGNTFNPTYSDEVNSHSTNYCDVLRIMVENIENSNANLLSGRYHRHNKQMIKTYSFSRTIYLCFLLSIFVFLNSWCDRSNILRDIYMLNEALQIFHAQYPLLHHYMNNDNVNYGVYSQENSMVKPEFISLLHAANMSVDKLDVILNSISFNNEHNKIIFNIDGFDRGEMLLNLINEENKYLNVSETSNDDRTSNVIFECCL</sequence>
<keyword evidence="1" id="KW-1133">Transmembrane helix</keyword>
<evidence type="ECO:0000259" key="2">
    <source>
        <dbReference type="Pfam" id="PF05134"/>
    </source>
</evidence>
<evidence type="ECO:0000256" key="1">
    <source>
        <dbReference type="SAM" id="Phobius"/>
    </source>
</evidence>
<dbReference type="EMBL" id="CP032487">
    <property type="protein sequence ID" value="QAX80175.1"/>
    <property type="molecule type" value="Genomic_DNA"/>
</dbReference>
<dbReference type="NCBIfam" id="TIGR01709">
    <property type="entry name" value="typeII_sec_gspL"/>
    <property type="match status" value="1"/>
</dbReference>
<organism evidence="3 4">
    <name type="scientific">Yersinia hibernica</name>
    <dbReference type="NCBI Taxonomy" id="2339259"/>
    <lineage>
        <taxon>Bacteria</taxon>
        <taxon>Pseudomonadati</taxon>
        <taxon>Pseudomonadota</taxon>
        <taxon>Gammaproteobacteria</taxon>
        <taxon>Enterobacterales</taxon>
        <taxon>Yersiniaceae</taxon>
        <taxon>Yersinia</taxon>
    </lineage>
</organism>
<feature type="domain" description="GspL cytoplasmic actin-ATPase-like" evidence="2">
    <location>
        <begin position="14"/>
        <end position="237"/>
    </location>
</feature>
<protein>
    <submittedName>
        <fullName evidence="3">General secretion pathway protein GspL</fullName>
    </submittedName>
</protein>
<evidence type="ECO:0000313" key="4">
    <source>
        <dbReference type="Proteomes" id="UP000288804"/>
    </source>
</evidence>
<reference evidence="4" key="1">
    <citation type="submission" date="2018-09" db="EMBL/GenBank/DDBJ databases">
        <title>Yersinia hibernicus sp. nov.</title>
        <authorList>
            <person name="Nguyen S.V."/>
            <person name="Mundanda D.M."/>
            <person name="Anes J."/>
            <person name="Fanning S."/>
        </authorList>
    </citation>
    <scope>NUCLEOTIDE SEQUENCE [LARGE SCALE GENOMIC DNA]</scope>
    <source>
        <strain evidence="4">CFS1934</strain>
    </source>
</reference>